<accession>A0A0B7BA11</accession>
<gene>
    <name evidence="1" type="primary">ORF169212</name>
</gene>
<protein>
    <recommendedName>
        <fullName evidence="2">Mos1 transposase HTH domain-containing protein</fullName>
    </recommendedName>
</protein>
<evidence type="ECO:0000313" key="1">
    <source>
        <dbReference type="EMBL" id="CEK89136.1"/>
    </source>
</evidence>
<organism evidence="1">
    <name type="scientific">Arion vulgaris</name>
    <dbReference type="NCBI Taxonomy" id="1028688"/>
    <lineage>
        <taxon>Eukaryota</taxon>
        <taxon>Metazoa</taxon>
        <taxon>Spiralia</taxon>
        <taxon>Lophotrochozoa</taxon>
        <taxon>Mollusca</taxon>
        <taxon>Gastropoda</taxon>
        <taxon>Heterobranchia</taxon>
        <taxon>Euthyneura</taxon>
        <taxon>Panpulmonata</taxon>
        <taxon>Eupulmonata</taxon>
        <taxon>Stylommatophora</taxon>
        <taxon>Helicina</taxon>
        <taxon>Arionoidea</taxon>
        <taxon>Arionidae</taxon>
        <taxon>Arion</taxon>
    </lineage>
</organism>
<name>A0A0B7BA11_9EUPU</name>
<evidence type="ECO:0008006" key="2">
    <source>
        <dbReference type="Google" id="ProtNLM"/>
    </source>
</evidence>
<dbReference type="EMBL" id="HACG01042271">
    <property type="protein sequence ID" value="CEK89136.1"/>
    <property type="molecule type" value="Transcribed_RNA"/>
</dbReference>
<reference evidence="1" key="1">
    <citation type="submission" date="2014-12" db="EMBL/GenBank/DDBJ databases">
        <title>Insight into the proteome of Arion vulgaris.</title>
        <authorList>
            <person name="Aradska J."/>
            <person name="Bulat T."/>
            <person name="Smidak R."/>
            <person name="Sarate P."/>
            <person name="Gangsoo J."/>
            <person name="Sialana F."/>
            <person name="Bilban M."/>
            <person name="Lubec G."/>
        </authorList>
    </citation>
    <scope>NUCLEOTIDE SEQUENCE</scope>
    <source>
        <tissue evidence="1">Skin</tissue>
    </source>
</reference>
<proteinExistence type="predicted"/>
<sequence length="84" mass="9603">MIEFLVAEKETVMNIHKHLCDVYGSLADTRSTVSHWVQRTKESGRGDMELHDRARCGHPATVINSEIVKCAEDIILNDRRLLKN</sequence>
<dbReference type="AlphaFoldDB" id="A0A0B7BA11"/>